<keyword evidence="1" id="KW-0802">TPR repeat</keyword>
<dbReference type="SUPFAM" id="SSF48452">
    <property type="entry name" value="TPR-like"/>
    <property type="match status" value="1"/>
</dbReference>
<organism evidence="3 4">
    <name type="scientific">Tolypocladium capitatum</name>
    <dbReference type="NCBI Taxonomy" id="45235"/>
    <lineage>
        <taxon>Eukaryota</taxon>
        <taxon>Fungi</taxon>
        <taxon>Dikarya</taxon>
        <taxon>Ascomycota</taxon>
        <taxon>Pezizomycotina</taxon>
        <taxon>Sordariomycetes</taxon>
        <taxon>Hypocreomycetidae</taxon>
        <taxon>Hypocreales</taxon>
        <taxon>Ophiocordycipitaceae</taxon>
        <taxon>Tolypocladium</taxon>
    </lineage>
</organism>
<proteinExistence type="predicted"/>
<feature type="region of interest" description="Disordered" evidence="2">
    <location>
        <begin position="492"/>
        <end position="562"/>
    </location>
</feature>
<gene>
    <name evidence="3" type="ORF">TCAP_05871</name>
</gene>
<evidence type="ECO:0000256" key="2">
    <source>
        <dbReference type="SAM" id="MobiDB-lite"/>
    </source>
</evidence>
<dbReference type="InterPro" id="IPR011990">
    <property type="entry name" value="TPR-like_helical_dom_sf"/>
</dbReference>
<name>A0A2K3Q9G5_9HYPO</name>
<evidence type="ECO:0000313" key="3">
    <source>
        <dbReference type="EMBL" id="PNY24197.1"/>
    </source>
</evidence>
<sequence length="986" mass="109828">METSMDREQDESPDRNAGRSPDDGSDADSDLEELKGDIAKFDESVREFLASHHGSTETPRVARGGSRGRGARGPRKAAKPRGDITARLSKVNQAFLSGDYNQALDLAFEVIRINAETHQAWTALSSIFRERGELNRALSAMVYAAHLRPKDVSGWHRCASFALDTIEDDEGGNLHTARLCYSAALRADPTNLEARLGKAAVCHRQGHLSAAIAEYKTILRSRPYDLDLVRKLAEACVDTKNAATTVPSAIQAYRQFFDYEVKTQSQHDRDALWHDVGIYVELFASAGLYHEGVRELKALSRWLVGRASEQYWDNWQTDDREWDADDERRSSVSDFEAVNSNPLLYGNALPQDLRIRLAIYRLRLGHEPEALKHLDWLGSDDGLTRDFVNDFPFLAYELATELTRCGRQSLAVRYYELLRALPGEPDPATLLQLGRCYLALGEQPVAEECFLAAIDADEDSIDARIELANMYEKAREDEEALILAAEAMALREAQDQPSTGGPRVEGSSAAAQTGESDGGPAQRRKPRARANDKPAKPRGDPKKPVIPRRYRPKRLAGADKRLQDEQARAVKLSRQYEAVRDLKRQILAGRSDLIPAWMATSKELVDDFRSLKRFYTWDKYLHFLGSKGPLQHPGAGQQDSELSQMYGRLSRCESGPDAGMTRTAIAPQADYHGREPGIPGLNTHQGISFEDWLDLFLDYAIGLAIAHRRNEAYQICQAAKNSTVFQSSEHDFVIYVAWSVCAIYTNDEERCVATARHLMRDGAISDSYRMFALLSRLCQSPVSWYTSGPAQKFILRQIKAIDASHVGAPMQRWGCVGEPAGAATTSSGVNVDVCLLMVYGHILFTSTSYAYSLGYFLRARSLDPTNPMINLSLGLAYAHYGLKRQSTNRQYLLLQGQAFLSQYLQSDQNGAGGSTAERLYNVGRLFQLLGTSYLSSRYYTQALDACKREGGNKDLSSCILMNSIVSLMSVKNNSMAFALLKSSLRL</sequence>
<dbReference type="PANTHER" id="PTHR23082">
    <property type="entry name" value="TRANSCRIPTION INITIATION FACTOR IIIC TFIIIC , POLYPEPTIDE 3-RELATED"/>
    <property type="match status" value="1"/>
</dbReference>
<feature type="region of interest" description="Disordered" evidence="2">
    <location>
        <begin position="50"/>
        <end position="81"/>
    </location>
</feature>
<dbReference type="STRING" id="45235.A0A2K3Q9G5"/>
<feature type="repeat" description="TPR" evidence="1">
    <location>
        <begin position="427"/>
        <end position="460"/>
    </location>
</feature>
<feature type="compositionally biased region" description="Basic and acidic residues" evidence="2">
    <location>
        <begin position="1"/>
        <end position="22"/>
    </location>
</feature>
<dbReference type="Proteomes" id="UP000236621">
    <property type="component" value="Unassembled WGS sequence"/>
</dbReference>
<evidence type="ECO:0000256" key="1">
    <source>
        <dbReference type="PROSITE-ProRule" id="PRU00339"/>
    </source>
</evidence>
<dbReference type="GO" id="GO:0006383">
    <property type="term" value="P:transcription by RNA polymerase III"/>
    <property type="evidence" value="ECO:0007669"/>
    <property type="project" value="InterPro"/>
</dbReference>
<dbReference type="PROSITE" id="PS50005">
    <property type="entry name" value="TPR"/>
    <property type="match status" value="2"/>
</dbReference>
<keyword evidence="4" id="KW-1185">Reference proteome</keyword>
<dbReference type="Pfam" id="PF13432">
    <property type="entry name" value="TPR_16"/>
    <property type="match status" value="1"/>
</dbReference>
<feature type="region of interest" description="Disordered" evidence="2">
    <location>
        <begin position="1"/>
        <end position="36"/>
    </location>
</feature>
<dbReference type="Gene3D" id="1.25.40.10">
    <property type="entry name" value="Tetratricopeptide repeat domain"/>
    <property type="match status" value="3"/>
</dbReference>
<feature type="compositionally biased region" description="Basic and acidic residues" evidence="2">
    <location>
        <begin position="529"/>
        <end position="543"/>
    </location>
</feature>
<dbReference type="GO" id="GO:0000127">
    <property type="term" value="C:transcription factor TFIIIC complex"/>
    <property type="evidence" value="ECO:0007669"/>
    <property type="project" value="TreeGrafter"/>
</dbReference>
<protein>
    <submittedName>
        <fullName evidence="3">Transcription factor tau subunit sfc4</fullName>
    </submittedName>
</protein>
<dbReference type="InterPro" id="IPR039340">
    <property type="entry name" value="Tfc4/TFIIIC-102/Sfc4"/>
</dbReference>
<dbReference type="OrthoDB" id="9991317at2759"/>
<comment type="caution">
    <text evidence="3">The sequence shown here is derived from an EMBL/GenBank/DDBJ whole genome shotgun (WGS) entry which is preliminary data.</text>
</comment>
<feature type="repeat" description="TPR" evidence="1">
    <location>
        <begin position="118"/>
        <end position="151"/>
    </location>
</feature>
<evidence type="ECO:0000313" key="4">
    <source>
        <dbReference type="Proteomes" id="UP000236621"/>
    </source>
</evidence>
<accession>A0A2K3Q9G5</accession>
<feature type="compositionally biased region" description="Basic residues" evidence="2">
    <location>
        <begin position="69"/>
        <end position="79"/>
    </location>
</feature>
<reference evidence="3 4" key="1">
    <citation type="submission" date="2017-08" db="EMBL/GenBank/DDBJ databases">
        <title>Harnessing the power of phylogenomics to disentangle the directionality and signatures of interkingdom host jumping in the parasitic fungal genus Tolypocladium.</title>
        <authorList>
            <person name="Quandt C.A."/>
            <person name="Patterson W."/>
            <person name="Spatafora J.W."/>
        </authorList>
    </citation>
    <scope>NUCLEOTIDE SEQUENCE [LARGE SCALE GENOMIC DNA]</scope>
    <source>
        <strain evidence="3 4">CBS 113982</strain>
    </source>
</reference>
<dbReference type="SMART" id="SM00028">
    <property type="entry name" value="TPR"/>
    <property type="match status" value="6"/>
</dbReference>
<dbReference type="AlphaFoldDB" id="A0A2K3Q9G5"/>
<dbReference type="InterPro" id="IPR019734">
    <property type="entry name" value="TPR_rpt"/>
</dbReference>
<feature type="compositionally biased region" description="Basic residues" evidence="2">
    <location>
        <begin position="545"/>
        <end position="554"/>
    </location>
</feature>
<dbReference type="EMBL" id="NRSZ01000956">
    <property type="protein sequence ID" value="PNY24197.1"/>
    <property type="molecule type" value="Genomic_DNA"/>
</dbReference>
<dbReference type="PANTHER" id="PTHR23082:SF0">
    <property type="entry name" value="GENERAL TRANSCRIPTION FACTOR 3C POLYPEPTIDE 3"/>
    <property type="match status" value="1"/>
</dbReference>